<proteinExistence type="predicted"/>
<dbReference type="AlphaFoldDB" id="A0A7Y0DY26"/>
<keyword evidence="1" id="KW-0812">Transmembrane</keyword>
<protein>
    <submittedName>
        <fullName evidence="2">DUF3422 domain-containing protein</fullName>
    </submittedName>
</protein>
<keyword evidence="3" id="KW-1185">Reference proteome</keyword>
<gene>
    <name evidence="2" type="ORF">HH303_04510</name>
</gene>
<dbReference type="InterPro" id="IPR021830">
    <property type="entry name" value="DUF3422"/>
</dbReference>
<keyword evidence="1" id="KW-1133">Transmembrane helix</keyword>
<reference evidence="2 3" key="1">
    <citation type="submission" date="2020-04" db="EMBL/GenBank/DDBJ databases">
        <title>Rhodospirillaceae bacterium KN72 isolated from deep sea.</title>
        <authorList>
            <person name="Zhang D.-C."/>
        </authorList>
    </citation>
    <scope>NUCLEOTIDE SEQUENCE [LARGE SCALE GENOMIC DNA]</scope>
    <source>
        <strain evidence="2 3">KN72</strain>
    </source>
</reference>
<name>A0A7Y0DY26_9PROT</name>
<keyword evidence="1" id="KW-0472">Membrane</keyword>
<dbReference type="EMBL" id="JABBNT010000001">
    <property type="protein sequence ID" value="NMM43727.1"/>
    <property type="molecule type" value="Genomic_DNA"/>
</dbReference>
<dbReference type="Pfam" id="PF11902">
    <property type="entry name" value="DUF3422"/>
    <property type="match status" value="1"/>
</dbReference>
<comment type="caution">
    <text evidence="2">The sequence shown here is derived from an EMBL/GenBank/DDBJ whole genome shotgun (WGS) entry which is preliminary data.</text>
</comment>
<feature type="transmembrane region" description="Helical" evidence="1">
    <location>
        <begin position="424"/>
        <end position="443"/>
    </location>
</feature>
<evidence type="ECO:0000256" key="1">
    <source>
        <dbReference type="SAM" id="Phobius"/>
    </source>
</evidence>
<evidence type="ECO:0000313" key="2">
    <source>
        <dbReference type="EMBL" id="NMM43727.1"/>
    </source>
</evidence>
<accession>A0A7Y0DY26</accession>
<organism evidence="2 3">
    <name type="scientific">Pacificispira spongiicola</name>
    <dbReference type="NCBI Taxonomy" id="2729598"/>
    <lineage>
        <taxon>Bacteria</taxon>
        <taxon>Pseudomonadati</taxon>
        <taxon>Pseudomonadota</taxon>
        <taxon>Alphaproteobacteria</taxon>
        <taxon>Rhodospirillales</taxon>
        <taxon>Rhodospirillaceae</taxon>
        <taxon>Pacificispira</taxon>
    </lineage>
</organism>
<sequence length="454" mass="50309">MKRPDGASAGRLALPKEHALRYSLTNELHARPFEMLTPPVQASMYACVVSAETAASATHRHLSKLCARFGVNPPQPGMNHFTADFGAFRLRYERHTEFDSFTVIRAGKFDHPFDKSAADQLPADWLEGLPGEMLVATHLAVLPVDGPDPSAEVLEDYFVPESLVTSTLSGGSAQVWTDLRIHGDKHNRILLKPRDLPPAKAGRVVQRLLEIAAYRNFALLALPAAREVGPELTRIDAGLAALTAEMSSLVESGVESGMESDGADTLAKRESILLSELMRLSAEIEQLNARHSYRFSAARAYFALVRSRLSELREERHEGYQTIEEFLERRLWPAMRTCESVEDRMANLSRRATRAANLLRTRVDYILEQQNQGLLTSMDRRAKLQLRLQQTVEGLSVAAITYYSVGLVGYAAKGLFGLGLPIPPAYIQGAAVPLVAIAVWLGLRRVRRHIGHED</sequence>
<dbReference type="Proteomes" id="UP000539372">
    <property type="component" value="Unassembled WGS sequence"/>
</dbReference>
<evidence type="ECO:0000313" key="3">
    <source>
        <dbReference type="Proteomes" id="UP000539372"/>
    </source>
</evidence>